<dbReference type="AlphaFoldDB" id="A0AAW0UF32"/>
<organism evidence="2 3">
    <name type="scientific">Scylla paramamosain</name>
    <name type="common">Mud crab</name>
    <dbReference type="NCBI Taxonomy" id="85552"/>
    <lineage>
        <taxon>Eukaryota</taxon>
        <taxon>Metazoa</taxon>
        <taxon>Ecdysozoa</taxon>
        <taxon>Arthropoda</taxon>
        <taxon>Crustacea</taxon>
        <taxon>Multicrustacea</taxon>
        <taxon>Malacostraca</taxon>
        <taxon>Eumalacostraca</taxon>
        <taxon>Eucarida</taxon>
        <taxon>Decapoda</taxon>
        <taxon>Pleocyemata</taxon>
        <taxon>Brachyura</taxon>
        <taxon>Eubrachyura</taxon>
        <taxon>Portunoidea</taxon>
        <taxon>Portunidae</taxon>
        <taxon>Portuninae</taxon>
        <taxon>Scylla</taxon>
    </lineage>
</organism>
<gene>
    <name evidence="2" type="ORF">O3P69_004774</name>
</gene>
<protein>
    <recommendedName>
        <fullName evidence="4">Secreted protein</fullName>
    </recommendedName>
</protein>
<name>A0AAW0UF32_SCYPA</name>
<feature type="chain" id="PRO_5043620533" description="Secreted protein" evidence="1">
    <location>
        <begin position="34"/>
        <end position="67"/>
    </location>
</feature>
<accession>A0AAW0UF32</accession>
<feature type="signal peptide" evidence="1">
    <location>
        <begin position="1"/>
        <end position="33"/>
    </location>
</feature>
<dbReference type="EMBL" id="JARAKH010000014">
    <property type="protein sequence ID" value="KAK8397297.1"/>
    <property type="molecule type" value="Genomic_DNA"/>
</dbReference>
<reference evidence="2 3" key="1">
    <citation type="submission" date="2023-03" db="EMBL/GenBank/DDBJ databases">
        <title>High-quality genome of Scylla paramamosain provides insights in environmental adaptation.</title>
        <authorList>
            <person name="Zhang L."/>
        </authorList>
    </citation>
    <scope>NUCLEOTIDE SEQUENCE [LARGE SCALE GENOMIC DNA]</scope>
    <source>
        <strain evidence="2">LZ_2023a</strain>
        <tissue evidence="2">Muscle</tissue>
    </source>
</reference>
<keyword evidence="3" id="KW-1185">Reference proteome</keyword>
<dbReference type="Proteomes" id="UP001487740">
    <property type="component" value="Unassembled WGS sequence"/>
</dbReference>
<proteinExistence type="predicted"/>
<evidence type="ECO:0000256" key="1">
    <source>
        <dbReference type="SAM" id="SignalP"/>
    </source>
</evidence>
<evidence type="ECO:0000313" key="3">
    <source>
        <dbReference type="Proteomes" id="UP001487740"/>
    </source>
</evidence>
<evidence type="ECO:0000313" key="2">
    <source>
        <dbReference type="EMBL" id="KAK8397297.1"/>
    </source>
</evidence>
<sequence length="67" mass="7231">MVKWEDGGGSFTQTPFRLCCVHVVLCLLVEAAAENLSGSLPLWKPSHRQRTASSVRGIGSSIETSTK</sequence>
<comment type="caution">
    <text evidence="2">The sequence shown here is derived from an EMBL/GenBank/DDBJ whole genome shotgun (WGS) entry which is preliminary data.</text>
</comment>
<keyword evidence="1" id="KW-0732">Signal</keyword>
<evidence type="ECO:0008006" key="4">
    <source>
        <dbReference type="Google" id="ProtNLM"/>
    </source>
</evidence>